<protein>
    <submittedName>
        <fullName evidence="3">Uncharacterized protein</fullName>
    </submittedName>
</protein>
<dbReference type="AlphaFoldDB" id="A0AAQ3LB60"/>
<evidence type="ECO:0000313" key="4">
    <source>
        <dbReference type="Proteomes" id="UP001304300"/>
    </source>
</evidence>
<name>A0AAQ3LB60_9BACT</name>
<feature type="transmembrane region" description="Helical" evidence="2">
    <location>
        <begin position="50"/>
        <end position="69"/>
    </location>
</feature>
<keyword evidence="2" id="KW-1133">Transmembrane helix</keyword>
<dbReference type="KEGG" id="puo:RZN69_18875"/>
<sequence length="169" mass="19510">MFDFARKYTITCIAILIATALWLLTFFTHLEIFEFIVNHLERLEAYQIDELVVGAVIVCIGITFDLILVRKRKAEELKISEQRLRVMKATMRTVHDIVGNAFNEMILFQIQAKESHALSPETLKELDNLIQETCAKLKEISDLDDTPEKEFSSGMTIIDTESRKRNSEQ</sequence>
<feature type="compositionally biased region" description="Basic and acidic residues" evidence="1">
    <location>
        <begin position="160"/>
        <end position="169"/>
    </location>
</feature>
<feature type="transmembrane region" description="Helical" evidence="2">
    <location>
        <begin position="12"/>
        <end position="30"/>
    </location>
</feature>
<dbReference type="RefSeq" id="WP_317832832.1">
    <property type="nucleotide sequence ID" value="NZ_CP136920.1"/>
</dbReference>
<keyword evidence="2" id="KW-0812">Transmembrane</keyword>
<accession>A0AAQ3LB60</accession>
<organism evidence="3 4">
    <name type="scientific">Rubellicoccus peritrichatus</name>
    <dbReference type="NCBI Taxonomy" id="3080537"/>
    <lineage>
        <taxon>Bacteria</taxon>
        <taxon>Pseudomonadati</taxon>
        <taxon>Verrucomicrobiota</taxon>
        <taxon>Opitutia</taxon>
        <taxon>Puniceicoccales</taxon>
        <taxon>Cerasicoccaceae</taxon>
        <taxon>Rubellicoccus</taxon>
    </lineage>
</organism>
<proteinExistence type="predicted"/>
<evidence type="ECO:0000313" key="3">
    <source>
        <dbReference type="EMBL" id="WOO40690.1"/>
    </source>
</evidence>
<evidence type="ECO:0000256" key="2">
    <source>
        <dbReference type="SAM" id="Phobius"/>
    </source>
</evidence>
<dbReference type="EMBL" id="CP136920">
    <property type="protein sequence ID" value="WOO40690.1"/>
    <property type="molecule type" value="Genomic_DNA"/>
</dbReference>
<dbReference type="Proteomes" id="UP001304300">
    <property type="component" value="Chromosome"/>
</dbReference>
<keyword evidence="4" id="KW-1185">Reference proteome</keyword>
<keyword evidence="2" id="KW-0472">Membrane</keyword>
<feature type="region of interest" description="Disordered" evidence="1">
    <location>
        <begin position="145"/>
        <end position="169"/>
    </location>
</feature>
<reference evidence="3 4" key="1">
    <citation type="submission" date="2023-10" db="EMBL/GenBank/DDBJ databases">
        <title>Rubellicoccus peritrichatus gen. nov., sp. nov., isolated from an algae of coral reef tank.</title>
        <authorList>
            <person name="Luo J."/>
        </authorList>
    </citation>
    <scope>NUCLEOTIDE SEQUENCE [LARGE SCALE GENOMIC DNA]</scope>
    <source>
        <strain evidence="3 4">CR14</strain>
    </source>
</reference>
<evidence type="ECO:0000256" key="1">
    <source>
        <dbReference type="SAM" id="MobiDB-lite"/>
    </source>
</evidence>
<gene>
    <name evidence="3" type="ORF">RZN69_18875</name>
</gene>